<evidence type="ECO:0000256" key="4">
    <source>
        <dbReference type="ARBA" id="ARBA00019665"/>
    </source>
</evidence>
<dbReference type="AlphaFoldDB" id="A0A0S2SEZ9"/>
<accession>A0A0S2SEZ9</accession>
<dbReference type="SMART" id="SM00091">
    <property type="entry name" value="PAS"/>
    <property type="match status" value="1"/>
</dbReference>
<dbReference type="Gene3D" id="3.30.450.20">
    <property type="entry name" value="PAS domain"/>
    <property type="match status" value="1"/>
</dbReference>
<evidence type="ECO:0000256" key="6">
    <source>
        <dbReference type="ARBA" id="ARBA00022475"/>
    </source>
</evidence>
<evidence type="ECO:0000256" key="17">
    <source>
        <dbReference type="ARBA" id="ARBA00025207"/>
    </source>
</evidence>
<dbReference type="InterPro" id="IPR005467">
    <property type="entry name" value="His_kinase_dom"/>
</dbReference>
<evidence type="ECO:0000256" key="8">
    <source>
        <dbReference type="ARBA" id="ARBA00022592"/>
    </source>
</evidence>
<dbReference type="PANTHER" id="PTHR45453:SF1">
    <property type="entry name" value="PHOSPHATE REGULON SENSOR PROTEIN PHOR"/>
    <property type="match status" value="1"/>
</dbReference>
<dbReference type="InterPro" id="IPR013767">
    <property type="entry name" value="PAS_fold"/>
</dbReference>
<dbReference type="InterPro" id="IPR050351">
    <property type="entry name" value="BphY/WalK/GraS-like"/>
</dbReference>
<evidence type="ECO:0000256" key="5">
    <source>
        <dbReference type="ARBA" id="ARBA00022448"/>
    </source>
</evidence>
<comment type="subcellular location">
    <subcellularLocation>
        <location evidence="2">Cell membrane</location>
    </subcellularLocation>
</comment>
<dbReference type="EMBL" id="CP013067">
    <property type="protein sequence ID" value="ALP40268.1"/>
    <property type="molecule type" value="Genomic_DNA"/>
</dbReference>
<keyword evidence="13" id="KW-0067">ATP-binding</keyword>
<keyword evidence="6" id="KW-1003">Cell membrane</keyword>
<dbReference type="Gene3D" id="3.30.565.10">
    <property type="entry name" value="Histidine kinase-like ATPase, C-terminal domain"/>
    <property type="match status" value="1"/>
</dbReference>
<dbReference type="InterPro" id="IPR035965">
    <property type="entry name" value="PAS-like_dom_sf"/>
</dbReference>
<dbReference type="GO" id="GO:0006817">
    <property type="term" value="P:phosphate ion transport"/>
    <property type="evidence" value="ECO:0007669"/>
    <property type="project" value="UniProtKB-KW"/>
</dbReference>
<evidence type="ECO:0000256" key="13">
    <source>
        <dbReference type="ARBA" id="ARBA00022840"/>
    </source>
</evidence>
<proteinExistence type="predicted"/>
<dbReference type="GO" id="GO:0004721">
    <property type="term" value="F:phosphoprotein phosphatase activity"/>
    <property type="evidence" value="ECO:0007669"/>
    <property type="project" value="InterPro"/>
</dbReference>
<dbReference type="EC" id="2.7.13.3" evidence="3"/>
<dbReference type="Pfam" id="PF11808">
    <property type="entry name" value="PhoR"/>
    <property type="match status" value="1"/>
</dbReference>
<dbReference type="GO" id="GO:0005524">
    <property type="term" value="F:ATP binding"/>
    <property type="evidence" value="ECO:0007669"/>
    <property type="project" value="UniProtKB-KW"/>
</dbReference>
<dbReference type="InterPro" id="IPR003594">
    <property type="entry name" value="HATPase_dom"/>
</dbReference>
<dbReference type="Pfam" id="PF02518">
    <property type="entry name" value="HATPase_c"/>
    <property type="match status" value="1"/>
</dbReference>
<dbReference type="InterPro" id="IPR004358">
    <property type="entry name" value="Sig_transdc_His_kin-like_C"/>
</dbReference>
<keyword evidence="5" id="KW-0813">Transport</keyword>
<dbReference type="Pfam" id="PF00989">
    <property type="entry name" value="PAS"/>
    <property type="match status" value="1"/>
</dbReference>
<dbReference type="SMART" id="SM00388">
    <property type="entry name" value="HisKA"/>
    <property type="match status" value="1"/>
</dbReference>
<dbReference type="SUPFAM" id="SSF55785">
    <property type="entry name" value="PYP-like sensor domain (PAS domain)"/>
    <property type="match status" value="1"/>
</dbReference>
<dbReference type="CDD" id="cd00130">
    <property type="entry name" value="PAS"/>
    <property type="match status" value="1"/>
</dbReference>
<dbReference type="SUPFAM" id="SSF47384">
    <property type="entry name" value="Homodimeric domain of signal transducing histidine kinase"/>
    <property type="match status" value="1"/>
</dbReference>
<dbReference type="InterPro" id="IPR036097">
    <property type="entry name" value="HisK_dim/P_sf"/>
</dbReference>
<evidence type="ECO:0000256" key="15">
    <source>
        <dbReference type="ARBA" id="ARBA00023012"/>
    </source>
</evidence>
<dbReference type="InterPro" id="IPR014310">
    <property type="entry name" value="Sig_transdc_His_kinase_PhoR"/>
</dbReference>
<dbReference type="FunFam" id="1.10.287.130:FF:000001">
    <property type="entry name" value="Two-component sensor histidine kinase"/>
    <property type="match status" value="1"/>
</dbReference>
<feature type="domain" description="Histidine kinase" evidence="19">
    <location>
        <begin position="212"/>
        <end position="427"/>
    </location>
</feature>
<keyword evidence="8" id="KW-0592">Phosphate transport</keyword>
<name>A0A0S2SEZ9_9GAMM</name>
<protein>
    <recommendedName>
        <fullName evidence="4">Phosphate regulon sensor protein PhoR</fullName>
        <ecNumber evidence="3">2.7.13.3</ecNumber>
    </recommendedName>
</protein>
<dbReference type="InterPro" id="IPR000014">
    <property type="entry name" value="PAS"/>
</dbReference>
<dbReference type="PRINTS" id="PR00344">
    <property type="entry name" value="BCTRLSENSOR"/>
</dbReference>
<evidence type="ECO:0000256" key="10">
    <source>
        <dbReference type="ARBA" id="ARBA00022692"/>
    </source>
</evidence>
<reference evidence="21" key="1">
    <citation type="submission" date="2015-10" db="EMBL/GenBank/DDBJ databases">
        <title>Complete Genome Sequence of Aeromonas schubertii strain WL1483.</title>
        <authorList>
            <person name="Liu L."/>
        </authorList>
    </citation>
    <scope>NUCLEOTIDE SEQUENCE [LARGE SCALE GENOMIC DNA]</scope>
    <source>
        <strain evidence="21">WL1483</strain>
    </source>
</reference>
<evidence type="ECO:0000313" key="20">
    <source>
        <dbReference type="EMBL" id="ALP40268.1"/>
    </source>
</evidence>
<dbReference type="SMART" id="SM00387">
    <property type="entry name" value="HATPase_c"/>
    <property type="match status" value="1"/>
</dbReference>
<dbReference type="Proteomes" id="UP000058114">
    <property type="component" value="Chromosome"/>
</dbReference>
<evidence type="ECO:0000256" key="9">
    <source>
        <dbReference type="ARBA" id="ARBA00022679"/>
    </source>
</evidence>
<dbReference type="PATRIC" id="fig|652.5.peg.1265"/>
<dbReference type="GO" id="GO:0005886">
    <property type="term" value="C:plasma membrane"/>
    <property type="evidence" value="ECO:0007669"/>
    <property type="project" value="UniProtKB-SubCell"/>
</dbReference>
<keyword evidence="10 18" id="KW-0812">Transmembrane</keyword>
<evidence type="ECO:0000313" key="21">
    <source>
        <dbReference type="Proteomes" id="UP000058114"/>
    </source>
</evidence>
<keyword evidence="15" id="KW-0902">Two-component regulatory system</keyword>
<dbReference type="InterPro" id="IPR003661">
    <property type="entry name" value="HisK_dim/P_dom"/>
</dbReference>
<comment type="catalytic activity">
    <reaction evidence="1">
        <text>ATP + protein L-histidine = ADP + protein N-phospho-L-histidine.</text>
        <dbReference type="EC" id="2.7.13.3"/>
    </reaction>
</comment>
<keyword evidence="9" id="KW-0808">Transferase</keyword>
<keyword evidence="11" id="KW-0547">Nucleotide-binding</keyword>
<dbReference type="InterPro" id="IPR021766">
    <property type="entry name" value="PhoR_N"/>
</dbReference>
<evidence type="ECO:0000259" key="19">
    <source>
        <dbReference type="PROSITE" id="PS50109"/>
    </source>
</evidence>
<evidence type="ECO:0000256" key="1">
    <source>
        <dbReference type="ARBA" id="ARBA00000085"/>
    </source>
</evidence>
<evidence type="ECO:0000256" key="2">
    <source>
        <dbReference type="ARBA" id="ARBA00004236"/>
    </source>
</evidence>
<evidence type="ECO:0000256" key="3">
    <source>
        <dbReference type="ARBA" id="ARBA00012438"/>
    </source>
</evidence>
<keyword evidence="7" id="KW-0597">Phosphoprotein</keyword>
<keyword evidence="16 18" id="KW-0472">Membrane</keyword>
<evidence type="ECO:0000256" key="18">
    <source>
        <dbReference type="SAM" id="Phobius"/>
    </source>
</evidence>
<dbReference type="InterPro" id="IPR036890">
    <property type="entry name" value="HATPase_C_sf"/>
</dbReference>
<dbReference type="RefSeq" id="WP_060584818.1">
    <property type="nucleotide sequence ID" value="NZ_CP013067.1"/>
</dbReference>
<keyword evidence="12 20" id="KW-0418">Kinase</keyword>
<dbReference type="Pfam" id="PF00512">
    <property type="entry name" value="HisKA"/>
    <property type="match status" value="1"/>
</dbReference>
<organism evidence="20 21">
    <name type="scientific">Aeromonas schubertii</name>
    <dbReference type="NCBI Taxonomy" id="652"/>
    <lineage>
        <taxon>Bacteria</taxon>
        <taxon>Pseudomonadati</taxon>
        <taxon>Pseudomonadota</taxon>
        <taxon>Gammaproteobacteria</taxon>
        <taxon>Aeromonadales</taxon>
        <taxon>Aeromonadaceae</taxon>
        <taxon>Aeromonas</taxon>
    </lineage>
</organism>
<evidence type="ECO:0000256" key="11">
    <source>
        <dbReference type="ARBA" id="ARBA00022741"/>
    </source>
</evidence>
<dbReference type="NCBIfam" id="NF008235">
    <property type="entry name" value="PRK11006.1"/>
    <property type="match status" value="1"/>
</dbReference>
<reference evidence="20 21" key="2">
    <citation type="journal article" date="2016" name="Genome Announc.">
        <title>Complete Genome Sequence of the Highly Virulent Aeromonas schubertii Strain WL1483, Isolated from Diseased Snakehead Fish (Channa argus) in China.</title>
        <authorList>
            <person name="Liu L."/>
            <person name="Li N."/>
            <person name="Zhang D."/>
            <person name="Fu X."/>
            <person name="Shi C."/>
            <person name="Lin Q."/>
            <person name="Hao G."/>
        </authorList>
    </citation>
    <scope>NUCLEOTIDE SEQUENCE [LARGE SCALE GENOMIC DNA]</scope>
    <source>
        <strain evidence="20 21">WL1483</strain>
    </source>
</reference>
<dbReference type="GO" id="GO:0000155">
    <property type="term" value="F:phosphorelay sensor kinase activity"/>
    <property type="evidence" value="ECO:0007669"/>
    <property type="project" value="InterPro"/>
</dbReference>
<comment type="function">
    <text evidence="17">Member of the two-component regulatory system PhoR/PhoB involved in the phosphate regulon genes expression. PhoR may function as a membrane-associated protein kinase that phosphorylates PhoB in response to environmental signals.</text>
</comment>
<dbReference type="GO" id="GO:0006355">
    <property type="term" value="P:regulation of DNA-templated transcription"/>
    <property type="evidence" value="ECO:0007669"/>
    <property type="project" value="InterPro"/>
</dbReference>
<feature type="transmembrane region" description="Helical" evidence="18">
    <location>
        <begin position="21"/>
        <end position="45"/>
    </location>
</feature>
<dbReference type="GO" id="GO:0016036">
    <property type="term" value="P:cellular response to phosphate starvation"/>
    <property type="evidence" value="ECO:0007669"/>
    <property type="project" value="TreeGrafter"/>
</dbReference>
<keyword evidence="14 18" id="KW-1133">Transmembrane helix</keyword>
<evidence type="ECO:0000256" key="12">
    <source>
        <dbReference type="ARBA" id="ARBA00022777"/>
    </source>
</evidence>
<evidence type="ECO:0000256" key="7">
    <source>
        <dbReference type="ARBA" id="ARBA00022553"/>
    </source>
</evidence>
<evidence type="ECO:0000256" key="14">
    <source>
        <dbReference type="ARBA" id="ARBA00022989"/>
    </source>
</evidence>
<sequence length="435" mass="49926">MLQPYSWRRQLWRMIGFYIPFALLGWMLDHVAATLLVATTLHLVWHYQQQHRLAHWLWHDRSLVPPSGSGSWEYIFNGIYKLQQRQRGRRRELAGLIRRFREGAEALPDAAVVYREDGSILWCNKLAEKMLGFRWPEDAGQHIGNLIRAPAFTAYLARGDYEDPLELHSPVNDDKLLEFRIMPYALDQAILVARDVTRLRSLEKTRKHFVANVSHELRTPLTVLKGYLEMTEELPAPGMWGKVHRVMHEQTLRMDNLVNQLLTLSRIEAASEVDLARVVDIPAMLALLEQEANALSGERAHLIRFQVQPDLRVHGDPDLLRSAVSNLVYNAVHYTPPGKGILVEWRRQGQYALFAVTDEGEGIAPEHLSRLTERFYRVDRARSRHTGGSGLGLAIVKHALSHHDTHLEIESRLGRGSRFSFLMPPQLIADQRKSA</sequence>
<dbReference type="FunFam" id="3.30.565.10:FF:000032">
    <property type="entry name" value="Phosphate regulon sensor histidine kinase PhoR"/>
    <property type="match status" value="1"/>
</dbReference>
<dbReference type="PANTHER" id="PTHR45453">
    <property type="entry name" value="PHOSPHATE REGULON SENSOR PROTEIN PHOR"/>
    <property type="match status" value="1"/>
</dbReference>
<dbReference type="PROSITE" id="PS50109">
    <property type="entry name" value="HIS_KIN"/>
    <property type="match status" value="1"/>
</dbReference>
<evidence type="ECO:0000256" key="16">
    <source>
        <dbReference type="ARBA" id="ARBA00023136"/>
    </source>
</evidence>
<dbReference type="NCBIfam" id="TIGR02966">
    <property type="entry name" value="phoR_proteo"/>
    <property type="match status" value="1"/>
</dbReference>
<dbReference type="CDD" id="cd00082">
    <property type="entry name" value="HisKA"/>
    <property type="match status" value="1"/>
</dbReference>
<dbReference type="Gene3D" id="1.10.287.130">
    <property type="match status" value="1"/>
</dbReference>
<gene>
    <name evidence="20" type="primary">phoR</name>
    <name evidence="20" type="ORF">WL1483_849</name>
</gene>
<dbReference type="KEGG" id="asr:WL1483_849"/>
<dbReference type="SUPFAM" id="SSF55874">
    <property type="entry name" value="ATPase domain of HSP90 chaperone/DNA topoisomerase II/histidine kinase"/>
    <property type="match status" value="1"/>
</dbReference>